<dbReference type="InterPro" id="IPR037528">
    <property type="entry name" value="ArgB"/>
</dbReference>
<comment type="similarity">
    <text evidence="9">Belongs to the acetylglutamate kinase family. ArgB subfamily.</text>
</comment>
<keyword evidence="4 9" id="KW-0808">Transferase</keyword>
<dbReference type="UniPathway" id="UPA00068">
    <property type="reaction ID" value="UER00107"/>
</dbReference>
<comment type="catalytic activity">
    <reaction evidence="8 9">
        <text>N-acetyl-L-glutamate + ATP = N-acetyl-L-glutamyl 5-phosphate + ADP</text>
        <dbReference type="Rhea" id="RHEA:14629"/>
        <dbReference type="ChEBI" id="CHEBI:30616"/>
        <dbReference type="ChEBI" id="CHEBI:44337"/>
        <dbReference type="ChEBI" id="CHEBI:57936"/>
        <dbReference type="ChEBI" id="CHEBI:456216"/>
        <dbReference type="EC" id="2.7.2.8"/>
    </reaction>
</comment>
<dbReference type="GO" id="GO:0005524">
    <property type="term" value="F:ATP binding"/>
    <property type="evidence" value="ECO:0007669"/>
    <property type="project" value="UniProtKB-UniRule"/>
</dbReference>
<dbReference type="EMBL" id="BJVK01000019">
    <property type="protein sequence ID" value="GEL28697.1"/>
    <property type="molecule type" value="Genomic_DNA"/>
</dbReference>
<dbReference type="RefSeq" id="WP_056982371.1">
    <property type="nucleotide sequence ID" value="NZ_BJVK01000019.1"/>
</dbReference>
<evidence type="ECO:0000256" key="4">
    <source>
        <dbReference type="ARBA" id="ARBA00022679"/>
    </source>
</evidence>
<dbReference type="Gene3D" id="3.40.1160.10">
    <property type="entry name" value="Acetylglutamate kinase-like"/>
    <property type="match status" value="1"/>
</dbReference>
<dbReference type="GO" id="GO:0005737">
    <property type="term" value="C:cytoplasm"/>
    <property type="evidence" value="ECO:0007669"/>
    <property type="project" value="UniProtKB-SubCell"/>
</dbReference>
<gene>
    <name evidence="9 10" type="primary">argB</name>
    <name evidence="10" type="ORF">LKE01_15170</name>
</gene>
<evidence type="ECO:0000256" key="3">
    <source>
        <dbReference type="ARBA" id="ARBA00022605"/>
    </source>
</evidence>
<dbReference type="PANTHER" id="PTHR23342">
    <property type="entry name" value="N-ACETYLGLUTAMATE SYNTHASE"/>
    <property type="match status" value="1"/>
</dbReference>
<evidence type="ECO:0000256" key="9">
    <source>
        <dbReference type="HAMAP-Rule" id="MF_00082"/>
    </source>
</evidence>
<dbReference type="GO" id="GO:0003991">
    <property type="term" value="F:acetylglutamate kinase activity"/>
    <property type="evidence" value="ECO:0007669"/>
    <property type="project" value="UniProtKB-UniRule"/>
</dbReference>
<keyword evidence="6 9" id="KW-0418">Kinase</keyword>
<feature type="binding site" evidence="9">
    <location>
        <position position="155"/>
    </location>
    <ligand>
        <name>substrate</name>
    </ligand>
</feature>
<evidence type="ECO:0000256" key="1">
    <source>
        <dbReference type="ARBA" id="ARBA00004828"/>
    </source>
</evidence>
<dbReference type="InterPro" id="IPR036393">
    <property type="entry name" value="AceGlu_kinase-like_sf"/>
</dbReference>
<feature type="binding site" evidence="9">
    <location>
        <begin position="41"/>
        <end position="42"/>
    </location>
    <ligand>
        <name>substrate</name>
    </ligand>
</feature>
<keyword evidence="11" id="KW-1185">Reference proteome</keyword>
<dbReference type="InterPro" id="IPR004662">
    <property type="entry name" value="AcgluKinase_fam"/>
</dbReference>
<evidence type="ECO:0000256" key="8">
    <source>
        <dbReference type="ARBA" id="ARBA00048141"/>
    </source>
</evidence>
<dbReference type="Proteomes" id="UP000321893">
    <property type="component" value="Unassembled WGS sequence"/>
</dbReference>
<dbReference type="NCBIfam" id="TIGR00761">
    <property type="entry name" value="argB"/>
    <property type="match status" value="1"/>
</dbReference>
<dbReference type="PIRSF" id="PIRSF000728">
    <property type="entry name" value="NAGK"/>
    <property type="match status" value="1"/>
</dbReference>
<evidence type="ECO:0000256" key="7">
    <source>
        <dbReference type="ARBA" id="ARBA00022840"/>
    </source>
</evidence>
<evidence type="ECO:0000256" key="5">
    <source>
        <dbReference type="ARBA" id="ARBA00022741"/>
    </source>
</evidence>
<dbReference type="EC" id="2.7.2.8" evidence="9"/>
<dbReference type="SUPFAM" id="SSF53633">
    <property type="entry name" value="Carbamate kinase-like"/>
    <property type="match status" value="1"/>
</dbReference>
<dbReference type="GO" id="GO:0042450">
    <property type="term" value="P:L-arginine biosynthetic process via ornithine"/>
    <property type="evidence" value="ECO:0007669"/>
    <property type="project" value="UniProtKB-UniRule"/>
</dbReference>
<evidence type="ECO:0000313" key="11">
    <source>
        <dbReference type="Proteomes" id="UP000321893"/>
    </source>
</evidence>
<accession>A0A511DWR8</accession>
<proteinExistence type="inferred from homology"/>
<dbReference type="STRING" id="1423764.FC95_GL001530"/>
<keyword evidence="5 9" id="KW-0547">Nucleotide-binding</keyword>
<dbReference type="CDD" id="cd04238">
    <property type="entry name" value="AAK_NAGK-like"/>
    <property type="match status" value="1"/>
</dbReference>
<comment type="pathway">
    <text evidence="1 9">Amino-acid biosynthesis; L-arginine biosynthesis; N(2)-acetyl-L-ornithine from L-glutamate: step 2/4.</text>
</comment>
<dbReference type="HAMAP" id="MF_00082">
    <property type="entry name" value="ArgB"/>
    <property type="match status" value="1"/>
</dbReference>
<keyword evidence="3 9" id="KW-0028">Amino-acid biosynthesis</keyword>
<keyword evidence="9" id="KW-0963">Cytoplasm</keyword>
<keyword evidence="7 9" id="KW-0067">ATP-binding</keyword>
<dbReference type="PANTHER" id="PTHR23342:SF0">
    <property type="entry name" value="N-ACETYLGLUTAMATE SYNTHASE, MITOCHONDRIAL"/>
    <property type="match status" value="1"/>
</dbReference>
<feature type="site" description="Transition state stabilizer" evidence="9">
    <location>
        <position position="8"/>
    </location>
</feature>
<reference evidence="10" key="1">
    <citation type="submission" date="2019-07" db="EMBL/GenBank/DDBJ databases">
        <title>Whole genome shotgun sequence of Lactobacillus kefiri NBRC 15888.</title>
        <authorList>
            <person name="Hosoyama A."/>
            <person name="Uohara A."/>
            <person name="Ohji S."/>
            <person name="Ichikawa N."/>
        </authorList>
    </citation>
    <scope>NUCLEOTIDE SEQUENCE [LARGE SCALE GENOMIC DNA]</scope>
    <source>
        <strain evidence="10">NBRC 15888</strain>
    </source>
</reference>
<dbReference type="InterPro" id="IPR001048">
    <property type="entry name" value="Asp/Glu/Uridylate_kinase"/>
</dbReference>
<dbReference type="GeneID" id="71567476"/>
<evidence type="ECO:0000256" key="6">
    <source>
        <dbReference type="ARBA" id="ARBA00022777"/>
    </source>
</evidence>
<dbReference type="OrthoDB" id="9803155at2"/>
<feature type="site" description="Transition state stabilizer" evidence="9">
    <location>
        <position position="214"/>
    </location>
</feature>
<keyword evidence="2 9" id="KW-0055">Arginine biosynthesis</keyword>
<organism evidence="10 11">
    <name type="scientific">Lentilactobacillus kefiri</name>
    <name type="common">Lactobacillus kefiri</name>
    <dbReference type="NCBI Taxonomy" id="33962"/>
    <lineage>
        <taxon>Bacteria</taxon>
        <taxon>Bacillati</taxon>
        <taxon>Bacillota</taxon>
        <taxon>Bacilli</taxon>
        <taxon>Lactobacillales</taxon>
        <taxon>Lactobacillaceae</taxon>
        <taxon>Lentilactobacillus</taxon>
    </lineage>
</organism>
<comment type="function">
    <text evidence="9">Catalyzes the ATP-dependent phosphorylation of N-acetyl-L-glutamate.</text>
</comment>
<comment type="caution">
    <text evidence="10">The sequence shown here is derived from an EMBL/GenBank/DDBJ whole genome shotgun (WGS) entry which is preliminary data.</text>
</comment>
<protein>
    <recommendedName>
        <fullName evidence="9">Acetylglutamate kinase</fullName>
        <ecNumber evidence="9">2.7.2.8</ecNumber>
    </recommendedName>
    <alternativeName>
        <fullName evidence="9">N-acetyl-L-glutamate 5-phosphotransferase</fullName>
    </alternativeName>
    <alternativeName>
        <fullName evidence="9">NAG kinase</fullName>
        <shortName evidence="9">NAGK</shortName>
    </alternativeName>
</protein>
<comment type="subcellular location">
    <subcellularLocation>
        <location evidence="9">Cytoplasm</location>
    </subcellularLocation>
</comment>
<dbReference type="AlphaFoldDB" id="A0A511DWR8"/>
<name>A0A511DWR8_LENKE</name>
<evidence type="ECO:0000256" key="2">
    <source>
        <dbReference type="ARBA" id="ARBA00022571"/>
    </source>
</evidence>
<evidence type="ECO:0000313" key="10">
    <source>
        <dbReference type="EMBL" id="GEL28697.1"/>
    </source>
</evidence>
<dbReference type="Pfam" id="PF00696">
    <property type="entry name" value="AA_kinase"/>
    <property type="match status" value="1"/>
</dbReference>
<sequence length="249" mass="26540">MSQIIVVKIGGNATNNLSEAFFQQLHSWHDQGKQILIVHGGGPQISEWSQQLNLPVNKINGIRVTDQQTLKVTQAVLLGLVQPTLCRHLAAHGLPVVGMNASGQDVVTGAYLDQPVYGEVGKITAINHPYVNQVLSQGIGVCAPLAVTSSGNYLNVNGDVAAAGIARLLGAEKLYLVTDVPGVMVNSRVIGQLSLKKANQLFEAELIKSGMVPKIRAAFDALKHGVKEVEITNQLQHTGTHLSVNQLAI</sequence>
<feature type="binding site" evidence="9">
    <location>
        <position position="63"/>
    </location>
    <ligand>
        <name>substrate</name>
    </ligand>
</feature>